<evidence type="ECO:0000313" key="4">
    <source>
        <dbReference type="EMBL" id="CAF1652579.1"/>
    </source>
</evidence>
<dbReference type="Proteomes" id="UP000663870">
    <property type="component" value="Unassembled WGS sequence"/>
</dbReference>
<dbReference type="Proteomes" id="UP000663854">
    <property type="component" value="Unassembled WGS sequence"/>
</dbReference>
<keyword evidence="6" id="KW-1185">Reference proteome</keyword>
<feature type="region of interest" description="Disordered" evidence="1">
    <location>
        <begin position="50"/>
        <end position="84"/>
    </location>
</feature>
<dbReference type="EMBL" id="CAJNOL010010910">
    <property type="protein sequence ID" value="CAF1652579.1"/>
    <property type="molecule type" value="Genomic_DNA"/>
</dbReference>
<proteinExistence type="predicted"/>
<feature type="compositionally biased region" description="Acidic residues" evidence="1">
    <location>
        <begin position="19"/>
        <end position="29"/>
    </location>
</feature>
<feature type="non-terminal residue" evidence="4">
    <location>
        <position position="1"/>
    </location>
</feature>
<evidence type="ECO:0000313" key="5">
    <source>
        <dbReference type="EMBL" id="CAF1652660.1"/>
    </source>
</evidence>
<name>A0A816EQJ8_9BILA</name>
<protein>
    <submittedName>
        <fullName evidence="4">Uncharacterized protein</fullName>
    </submittedName>
</protein>
<dbReference type="EMBL" id="CAJNOH010009158">
    <property type="protein sequence ID" value="CAF1493592.1"/>
    <property type="molecule type" value="Genomic_DNA"/>
</dbReference>
<organism evidence="4 6">
    <name type="scientific">Rotaria sordida</name>
    <dbReference type="NCBI Taxonomy" id="392033"/>
    <lineage>
        <taxon>Eukaryota</taxon>
        <taxon>Metazoa</taxon>
        <taxon>Spiralia</taxon>
        <taxon>Gnathifera</taxon>
        <taxon>Rotifera</taxon>
        <taxon>Eurotatoria</taxon>
        <taxon>Bdelloidea</taxon>
        <taxon>Philodinida</taxon>
        <taxon>Philodinidae</taxon>
        <taxon>Rotaria</taxon>
    </lineage>
</organism>
<sequence length="284" mass="32880">SLEDCNTEYVRLTRVSQNETDEQDEDDFENNQMTVDDSVMKDDMYSKIDLLNFSPSSSPTSQILPTTQSPQKQSDKEEDTSTDDEEIAFFDCRKRPHKQSLETTSKKKKNIQQKTLTKHLSTNLNDQNVEFDVTDRIHINNKSKSKIETNSTILDRIENQFSELSQKLVSNSSKTDQQMQRLNVKIERLVSNVNVNNHALESYIDKSGEHFPTELIFNKINLLDVMATDYGDYARQILRIIFTSGELKNCILPPGRPHLARKPLDQERFKTFTNDLCILFLFLD</sequence>
<dbReference type="EMBL" id="CAJNOH010009171">
    <property type="protein sequence ID" value="CAF1493839.1"/>
    <property type="molecule type" value="Genomic_DNA"/>
</dbReference>
<evidence type="ECO:0000313" key="2">
    <source>
        <dbReference type="EMBL" id="CAF1493592.1"/>
    </source>
</evidence>
<feature type="region of interest" description="Disordered" evidence="1">
    <location>
        <begin position="94"/>
        <end position="113"/>
    </location>
</feature>
<evidence type="ECO:0000313" key="3">
    <source>
        <dbReference type="EMBL" id="CAF1493839.1"/>
    </source>
</evidence>
<gene>
    <name evidence="4" type="ORF">JXQ802_LOCUS54798</name>
    <name evidence="5" type="ORF">JXQ802_LOCUS54810</name>
    <name evidence="2" type="ORF">PYM288_LOCUS38303</name>
    <name evidence="3" type="ORF">PYM288_LOCUS38314</name>
</gene>
<feature type="region of interest" description="Disordered" evidence="1">
    <location>
        <begin position="1"/>
        <end position="37"/>
    </location>
</feature>
<reference evidence="4" key="1">
    <citation type="submission" date="2021-02" db="EMBL/GenBank/DDBJ databases">
        <authorList>
            <person name="Nowell W R."/>
        </authorList>
    </citation>
    <scope>NUCLEOTIDE SEQUENCE</scope>
</reference>
<comment type="caution">
    <text evidence="4">The sequence shown here is derived from an EMBL/GenBank/DDBJ whole genome shotgun (WGS) entry which is preliminary data.</text>
</comment>
<dbReference type="AlphaFoldDB" id="A0A816EQJ8"/>
<evidence type="ECO:0000256" key="1">
    <source>
        <dbReference type="SAM" id="MobiDB-lite"/>
    </source>
</evidence>
<accession>A0A816EQJ8</accession>
<evidence type="ECO:0000313" key="6">
    <source>
        <dbReference type="Proteomes" id="UP000663870"/>
    </source>
</evidence>
<feature type="compositionally biased region" description="Polar residues" evidence="1">
    <location>
        <begin position="53"/>
        <end position="72"/>
    </location>
</feature>
<dbReference type="EMBL" id="CAJNOL010010924">
    <property type="protein sequence ID" value="CAF1652660.1"/>
    <property type="molecule type" value="Genomic_DNA"/>
</dbReference>